<dbReference type="OrthoDB" id="6260732at2759"/>
<dbReference type="InterPro" id="IPR039852">
    <property type="entry name" value="CAND1/CAND2"/>
</dbReference>
<dbReference type="PANTHER" id="PTHR12696">
    <property type="entry name" value="TIP120"/>
    <property type="match status" value="1"/>
</dbReference>
<gene>
    <name evidence="3" type="ORF">Esi_0168_0021</name>
</gene>
<keyword evidence="1" id="KW-0677">Repeat</keyword>
<evidence type="ECO:0000313" key="3">
    <source>
        <dbReference type="EMBL" id="CBN79043.1"/>
    </source>
</evidence>
<keyword evidence="2" id="KW-0833">Ubl conjugation pathway</keyword>
<dbReference type="STRING" id="2880.D8LGI6"/>
<dbReference type="InterPro" id="IPR016024">
    <property type="entry name" value="ARM-type_fold"/>
</dbReference>
<sequence>MSGLSGGGNSGGGMSATLNSLLEKTSNWDKDERYMATNDLCNELQKDIKIDATMERRICTAVLKQLDDNSNDVQTIAVKCLGALLRKVQEAQVGEICDKLCDLILDGKAELRDIYSIGAA</sequence>
<keyword evidence="4" id="KW-1185">Reference proteome</keyword>
<dbReference type="EMBL" id="FN649729">
    <property type="protein sequence ID" value="CBN79043.1"/>
    <property type="molecule type" value="Genomic_DNA"/>
</dbReference>
<dbReference type="SUPFAM" id="SSF48371">
    <property type="entry name" value="ARM repeat"/>
    <property type="match status" value="1"/>
</dbReference>
<dbReference type="Gene3D" id="1.25.10.10">
    <property type="entry name" value="Leucine-rich Repeat Variant"/>
    <property type="match status" value="1"/>
</dbReference>
<name>D8LGI6_ECTSI</name>
<dbReference type="AlphaFoldDB" id="D8LGI6"/>
<dbReference type="Proteomes" id="UP000002630">
    <property type="component" value="Linkage Group LG04"/>
</dbReference>
<reference evidence="3 4" key="1">
    <citation type="journal article" date="2010" name="Nature">
        <title>The Ectocarpus genome and the independent evolution of multicellularity in brown algae.</title>
        <authorList>
            <person name="Cock J.M."/>
            <person name="Sterck L."/>
            <person name="Rouze P."/>
            <person name="Scornet D."/>
            <person name="Allen A.E."/>
            <person name="Amoutzias G."/>
            <person name="Anthouard V."/>
            <person name="Artiguenave F."/>
            <person name="Aury J.M."/>
            <person name="Badger J.H."/>
            <person name="Beszteri B."/>
            <person name="Billiau K."/>
            <person name="Bonnet E."/>
            <person name="Bothwell J.H."/>
            <person name="Bowler C."/>
            <person name="Boyen C."/>
            <person name="Brownlee C."/>
            <person name="Carrano C.J."/>
            <person name="Charrier B."/>
            <person name="Cho G.Y."/>
            <person name="Coelho S.M."/>
            <person name="Collen J."/>
            <person name="Corre E."/>
            <person name="Da Silva C."/>
            <person name="Delage L."/>
            <person name="Delaroque N."/>
            <person name="Dittami S.M."/>
            <person name="Doulbeau S."/>
            <person name="Elias M."/>
            <person name="Farnham G."/>
            <person name="Gachon C.M."/>
            <person name="Gschloessl B."/>
            <person name="Heesch S."/>
            <person name="Jabbari K."/>
            <person name="Jubin C."/>
            <person name="Kawai H."/>
            <person name="Kimura K."/>
            <person name="Kloareg B."/>
            <person name="Kupper F.C."/>
            <person name="Lang D."/>
            <person name="Le Bail A."/>
            <person name="Leblanc C."/>
            <person name="Lerouge P."/>
            <person name="Lohr M."/>
            <person name="Lopez P.J."/>
            <person name="Martens C."/>
            <person name="Maumus F."/>
            <person name="Michel G."/>
            <person name="Miranda-Saavedra D."/>
            <person name="Morales J."/>
            <person name="Moreau H."/>
            <person name="Motomura T."/>
            <person name="Nagasato C."/>
            <person name="Napoli C.A."/>
            <person name="Nelson D.R."/>
            <person name="Nyvall-Collen P."/>
            <person name="Peters A.F."/>
            <person name="Pommier C."/>
            <person name="Potin P."/>
            <person name="Poulain J."/>
            <person name="Quesneville H."/>
            <person name="Read B."/>
            <person name="Rensing S.A."/>
            <person name="Ritter A."/>
            <person name="Rousvoal S."/>
            <person name="Samanta M."/>
            <person name="Samson G."/>
            <person name="Schroeder D.C."/>
            <person name="Segurens B."/>
            <person name="Strittmatter M."/>
            <person name="Tonon T."/>
            <person name="Tregear J.W."/>
            <person name="Valentin K."/>
            <person name="von Dassow P."/>
            <person name="Yamagishi T."/>
            <person name="Van de Peer Y."/>
            <person name="Wincker P."/>
        </authorList>
    </citation>
    <scope>NUCLEOTIDE SEQUENCE [LARGE SCALE GENOMIC DNA]</scope>
    <source>
        <strain evidence="4">Ec32 / CCAP1310/4</strain>
    </source>
</reference>
<dbReference type="EMBL" id="FN648201">
    <property type="protein sequence ID" value="CBN79043.1"/>
    <property type="molecule type" value="Genomic_DNA"/>
</dbReference>
<dbReference type="GO" id="GO:0010265">
    <property type="term" value="P:SCF complex assembly"/>
    <property type="evidence" value="ECO:0007669"/>
    <property type="project" value="InterPro"/>
</dbReference>
<protein>
    <submittedName>
        <fullName evidence="3">Uncharacterized protein</fullName>
    </submittedName>
</protein>
<accession>D8LGI6</accession>
<evidence type="ECO:0000256" key="1">
    <source>
        <dbReference type="ARBA" id="ARBA00022737"/>
    </source>
</evidence>
<dbReference type="InParanoid" id="D8LGI6"/>
<dbReference type="eggNOG" id="KOG1824">
    <property type="taxonomic scope" value="Eukaryota"/>
</dbReference>
<evidence type="ECO:0000256" key="2">
    <source>
        <dbReference type="ARBA" id="ARBA00022786"/>
    </source>
</evidence>
<evidence type="ECO:0000313" key="4">
    <source>
        <dbReference type="Proteomes" id="UP000002630"/>
    </source>
</evidence>
<proteinExistence type="predicted"/>
<dbReference type="InterPro" id="IPR011989">
    <property type="entry name" value="ARM-like"/>
</dbReference>
<organism evidence="3 4">
    <name type="scientific">Ectocarpus siliculosus</name>
    <name type="common">Brown alga</name>
    <name type="synonym">Conferva siliculosa</name>
    <dbReference type="NCBI Taxonomy" id="2880"/>
    <lineage>
        <taxon>Eukaryota</taxon>
        <taxon>Sar</taxon>
        <taxon>Stramenopiles</taxon>
        <taxon>Ochrophyta</taxon>
        <taxon>PX clade</taxon>
        <taxon>Phaeophyceae</taxon>
        <taxon>Ectocarpales</taxon>
        <taxon>Ectocarpaceae</taxon>
        <taxon>Ectocarpus</taxon>
    </lineage>
</organism>